<dbReference type="RefSeq" id="WP_137448041.1">
    <property type="nucleotide sequence ID" value="NZ_SZZH01000001.1"/>
</dbReference>
<keyword evidence="2" id="KW-1133">Transmembrane helix</keyword>
<proteinExistence type="predicted"/>
<keyword evidence="2" id="KW-0472">Membrane</keyword>
<evidence type="ECO:0000313" key="3">
    <source>
        <dbReference type="EMBL" id="TKV60738.1"/>
    </source>
</evidence>
<dbReference type="Proteomes" id="UP000306985">
    <property type="component" value="Unassembled WGS sequence"/>
</dbReference>
<dbReference type="OrthoDB" id="5186438at2"/>
<evidence type="ECO:0000313" key="4">
    <source>
        <dbReference type="Proteomes" id="UP000306985"/>
    </source>
</evidence>
<name>A0A4U6QKV7_9ACTN</name>
<comment type="caution">
    <text evidence="3">The sequence shown here is derived from an EMBL/GenBank/DDBJ whole genome shotgun (WGS) entry which is preliminary data.</text>
</comment>
<keyword evidence="4" id="KW-1185">Reference proteome</keyword>
<gene>
    <name evidence="3" type="ORF">FDO65_03400</name>
</gene>
<evidence type="ECO:0008006" key="5">
    <source>
        <dbReference type="Google" id="ProtNLM"/>
    </source>
</evidence>
<feature type="compositionally biased region" description="Low complexity" evidence="1">
    <location>
        <begin position="88"/>
        <end position="109"/>
    </location>
</feature>
<dbReference type="AlphaFoldDB" id="A0A4U6QKV7"/>
<protein>
    <recommendedName>
        <fullName evidence="5">Ribosomal protein L7/L12 C-terminal domain-containing protein</fullName>
    </recommendedName>
</protein>
<keyword evidence="2" id="KW-0812">Transmembrane</keyword>
<organism evidence="3 4">
    <name type="scientific">Nakamurella flava</name>
    <dbReference type="NCBI Taxonomy" id="2576308"/>
    <lineage>
        <taxon>Bacteria</taxon>
        <taxon>Bacillati</taxon>
        <taxon>Actinomycetota</taxon>
        <taxon>Actinomycetes</taxon>
        <taxon>Nakamurellales</taxon>
        <taxon>Nakamurellaceae</taxon>
        <taxon>Nakamurella</taxon>
    </lineage>
</organism>
<evidence type="ECO:0000256" key="2">
    <source>
        <dbReference type="SAM" id="Phobius"/>
    </source>
</evidence>
<sequence>MEFWWWILLGAVVVISGTVILSRRAVRSGPDPTQLTFEPALIAEIEQLCAQGRQVEAIAVLRRATGLNLLNAKVIVDRVDRRRRERAAGGAASTGRSPARGPEPVARVDPAPPPVSEGPSVSEIDLDTELHARGLVADGRRTDAVNLVRARTDWDTEQAARFVDSL</sequence>
<evidence type="ECO:0000256" key="1">
    <source>
        <dbReference type="SAM" id="MobiDB-lite"/>
    </source>
</evidence>
<accession>A0A4U6QKV7</accession>
<feature type="transmembrane region" description="Helical" evidence="2">
    <location>
        <begin position="6"/>
        <end position="26"/>
    </location>
</feature>
<feature type="region of interest" description="Disordered" evidence="1">
    <location>
        <begin position="82"/>
        <end position="122"/>
    </location>
</feature>
<reference evidence="3 4" key="1">
    <citation type="submission" date="2019-05" db="EMBL/GenBank/DDBJ databases">
        <title>Nakamurella sp. N5BH11, whole genome shotgun sequence.</title>
        <authorList>
            <person name="Tuo L."/>
        </authorList>
    </citation>
    <scope>NUCLEOTIDE SEQUENCE [LARGE SCALE GENOMIC DNA]</scope>
    <source>
        <strain evidence="3 4">N5BH11</strain>
    </source>
</reference>
<dbReference type="EMBL" id="SZZH01000001">
    <property type="protein sequence ID" value="TKV60738.1"/>
    <property type="molecule type" value="Genomic_DNA"/>
</dbReference>